<protein>
    <submittedName>
        <fullName evidence="3">Glutathione S-transferase</fullName>
    </submittedName>
</protein>
<dbReference type="AlphaFoldDB" id="A0A4Q7Z9G9"/>
<dbReference type="Gene3D" id="1.20.1050.10">
    <property type="match status" value="1"/>
</dbReference>
<evidence type="ECO:0000259" key="2">
    <source>
        <dbReference type="PROSITE" id="PS50405"/>
    </source>
</evidence>
<evidence type="ECO:0000313" key="3">
    <source>
        <dbReference type="EMBL" id="RZU47182.1"/>
    </source>
</evidence>
<dbReference type="GO" id="GO:0006749">
    <property type="term" value="P:glutathione metabolic process"/>
    <property type="evidence" value="ECO:0007669"/>
    <property type="project" value="TreeGrafter"/>
</dbReference>
<dbReference type="PANTHER" id="PTHR42673:SF4">
    <property type="entry name" value="MALEYLACETOACETATE ISOMERASE"/>
    <property type="match status" value="1"/>
</dbReference>
<dbReference type="GO" id="GO:0006559">
    <property type="term" value="P:L-phenylalanine catabolic process"/>
    <property type="evidence" value="ECO:0007669"/>
    <property type="project" value="TreeGrafter"/>
</dbReference>
<keyword evidence="4" id="KW-1185">Reference proteome</keyword>
<dbReference type="PROSITE" id="PS50405">
    <property type="entry name" value="GST_CTER"/>
    <property type="match status" value="1"/>
</dbReference>
<dbReference type="Proteomes" id="UP000292423">
    <property type="component" value="Unassembled WGS sequence"/>
</dbReference>
<dbReference type="Pfam" id="PF00043">
    <property type="entry name" value="GST_C"/>
    <property type="match status" value="1"/>
</dbReference>
<dbReference type="GO" id="GO:0004364">
    <property type="term" value="F:glutathione transferase activity"/>
    <property type="evidence" value="ECO:0007669"/>
    <property type="project" value="TreeGrafter"/>
</dbReference>
<feature type="domain" description="GST N-terminal" evidence="1">
    <location>
        <begin position="1"/>
        <end position="79"/>
    </location>
</feature>
<gene>
    <name evidence="3" type="ORF">EV700_1576</name>
</gene>
<reference evidence="3 4" key="1">
    <citation type="submission" date="2019-02" db="EMBL/GenBank/DDBJ databases">
        <title>Genomic Encyclopedia of Type Strains, Phase IV (KMG-IV): sequencing the most valuable type-strain genomes for metagenomic binning, comparative biology and taxonomic classification.</title>
        <authorList>
            <person name="Goeker M."/>
        </authorList>
    </citation>
    <scope>NUCLEOTIDE SEQUENCE [LARGE SCALE GENOMIC DNA]</scope>
    <source>
        <strain evidence="3 4">DSM 105135</strain>
    </source>
</reference>
<dbReference type="InterPro" id="IPR004046">
    <property type="entry name" value="GST_C"/>
</dbReference>
<proteinExistence type="predicted"/>
<evidence type="ECO:0000313" key="4">
    <source>
        <dbReference type="Proteomes" id="UP000292423"/>
    </source>
</evidence>
<evidence type="ECO:0000259" key="1">
    <source>
        <dbReference type="PROSITE" id="PS50404"/>
    </source>
</evidence>
<comment type="caution">
    <text evidence="3">The sequence shown here is derived from an EMBL/GenBank/DDBJ whole genome shotgun (WGS) entry which is preliminary data.</text>
</comment>
<dbReference type="InterPro" id="IPR004045">
    <property type="entry name" value="Glutathione_S-Trfase_N"/>
</dbReference>
<dbReference type="InterPro" id="IPR010987">
    <property type="entry name" value="Glutathione-S-Trfase_C-like"/>
</dbReference>
<dbReference type="Gene3D" id="3.40.30.10">
    <property type="entry name" value="Glutaredoxin"/>
    <property type="match status" value="1"/>
</dbReference>
<dbReference type="PROSITE" id="PS50404">
    <property type="entry name" value="GST_NTER"/>
    <property type="match status" value="1"/>
</dbReference>
<sequence>MNRILYQFPLSHYCEKARWMLDFKHLAYDVRNLFPGAHRLLSWWRAHGTTVPLLKDGREWIGDSTEMAFWLDARYPQHPLLPNDPLKRGKVAMLEEMADEGGVHLRRWLYGEILDQDAVMNVMLDSYAWAVPVKEYLWPFLQQGIRRLYRVTPEKTPKALENMLAVMTRLEQTLVDNGGRYLVGEQLTLADIAAASLYAPLLAIPGTPWESFTIRSPVFQQVYEDTLRRPFGRWILRLYAEERNSRNNWK</sequence>
<feature type="domain" description="GST C-terminal" evidence="2">
    <location>
        <begin position="84"/>
        <end position="250"/>
    </location>
</feature>
<dbReference type="SUPFAM" id="SSF52833">
    <property type="entry name" value="Thioredoxin-like"/>
    <property type="match status" value="1"/>
</dbReference>
<name>A0A4Q7Z9G9_9GAMM</name>
<dbReference type="GO" id="GO:0016034">
    <property type="term" value="F:maleylacetoacetate isomerase activity"/>
    <property type="evidence" value="ECO:0007669"/>
    <property type="project" value="TreeGrafter"/>
</dbReference>
<accession>A0A4Q7Z9G9</accession>
<keyword evidence="3" id="KW-0808">Transferase</keyword>
<dbReference type="PANTHER" id="PTHR42673">
    <property type="entry name" value="MALEYLACETOACETATE ISOMERASE"/>
    <property type="match status" value="1"/>
</dbReference>
<dbReference type="SUPFAM" id="SSF47616">
    <property type="entry name" value="GST C-terminal domain-like"/>
    <property type="match status" value="1"/>
</dbReference>
<dbReference type="RefSeq" id="WP_165391378.1">
    <property type="nucleotide sequence ID" value="NZ_SHKX01000011.1"/>
</dbReference>
<dbReference type="Pfam" id="PF13417">
    <property type="entry name" value="GST_N_3"/>
    <property type="match status" value="1"/>
</dbReference>
<organism evidence="3 4">
    <name type="scientific">Fluviicoccus keumensis</name>
    <dbReference type="NCBI Taxonomy" id="1435465"/>
    <lineage>
        <taxon>Bacteria</taxon>
        <taxon>Pseudomonadati</taxon>
        <taxon>Pseudomonadota</taxon>
        <taxon>Gammaproteobacteria</taxon>
        <taxon>Moraxellales</taxon>
        <taxon>Moraxellaceae</taxon>
        <taxon>Fluviicoccus</taxon>
    </lineage>
</organism>
<dbReference type="InterPro" id="IPR036249">
    <property type="entry name" value="Thioredoxin-like_sf"/>
</dbReference>
<dbReference type="InterPro" id="IPR036282">
    <property type="entry name" value="Glutathione-S-Trfase_C_sf"/>
</dbReference>
<dbReference type="EMBL" id="SHKX01000011">
    <property type="protein sequence ID" value="RZU47182.1"/>
    <property type="molecule type" value="Genomic_DNA"/>
</dbReference>